<reference evidence="1" key="1">
    <citation type="submission" date="2023-10" db="EMBL/GenBank/DDBJ databases">
        <authorList>
            <person name="Rodriguez Cubillos JULIANA M."/>
            <person name="De Vega J."/>
        </authorList>
    </citation>
    <scope>NUCLEOTIDE SEQUENCE</scope>
</reference>
<sequence length="659" mass="73269">MGREEKSKAKARDHEQQLDEISDNLDGASTPSLVFSGDEDDDDEEANQDLSLKIVEKALRTREAKLAPNDAVLNDIGSQQSEFTVTQNDDVLGGLNGVADMEVMEEKKMENLTVESGNQSVIIAAEQEVEEEMMKTTENLESVEASADQIGDNMVLRKLLMFLFYQRGPRYFDPPDSSWGACYNCGEEGHAAVNCTAAKRKKPCYVCGGLGHAAKQCTKAQSCYICKKGDHRAKDCPEKHTTPRASKSLTVCLKCGNSGHDMFSCRNDYSPDDLKEIQCYVCKTFGHLCCVNTADVILGEISCYKCGQMGHTGLACSRLQGETTGAATPTLCYRCGEGGHFARECTSSIKVQLMQACSRFQGETTGAATPTLCYRCGEGGHFARECTNSVKAGKKVSEFSSTKNRRSYKENDYTGHWSAPHDMGKMNKKKRPLTDERGFTTPKKSKRRGGWMTEFPTEERSFTTPKKSKSRGGRTRELPTEERAFKSPKKSKSRAGWMADHSTVERGFTTPKKSKNRGGWTTEHPTEERGFTTPKKSKSRGGWTMEHPAEERDFQTSMKFNSRGGWTTEHPGEFSYSKSNGSSWRSAGTTYARSTNMHASGSGSRIPGWNGQQPEASYFHHRYSASRFGNSNDDGYRRSNSASRFGNSSADEYRRNNWR</sequence>
<organism evidence="1 2">
    <name type="scientific">Trifolium pratense</name>
    <name type="common">Red clover</name>
    <dbReference type="NCBI Taxonomy" id="57577"/>
    <lineage>
        <taxon>Eukaryota</taxon>
        <taxon>Viridiplantae</taxon>
        <taxon>Streptophyta</taxon>
        <taxon>Embryophyta</taxon>
        <taxon>Tracheophyta</taxon>
        <taxon>Spermatophyta</taxon>
        <taxon>Magnoliopsida</taxon>
        <taxon>eudicotyledons</taxon>
        <taxon>Gunneridae</taxon>
        <taxon>Pentapetalae</taxon>
        <taxon>rosids</taxon>
        <taxon>fabids</taxon>
        <taxon>Fabales</taxon>
        <taxon>Fabaceae</taxon>
        <taxon>Papilionoideae</taxon>
        <taxon>50 kb inversion clade</taxon>
        <taxon>NPAAA clade</taxon>
        <taxon>Hologalegina</taxon>
        <taxon>IRL clade</taxon>
        <taxon>Trifolieae</taxon>
        <taxon>Trifolium</taxon>
    </lineage>
</organism>
<dbReference type="EMBL" id="CASHSV030000513">
    <property type="protein sequence ID" value="CAJ2668591.1"/>
    <property type="molecule type" value="Genomic_DNA"/>
</dbReference>
<comment type="caution">
    <text evidence="1">The sequence shown here is derived from an EMBL/GenBank/DDBJ whole genome shotgun (WGS) entry which is preliminary data.</text>
</comment>
<proteinExistence type="predicted"/>
<protein>
    <submittedName>
        <fullName evidence="1">Uncharacterized protein</fullName>
    </submittedName>
</protein>
<keyword evidence="2" id="KW-1185">Reference proteome</keyword>
<name>A0ACB0LH40_TRIPR</name>
<dbReference type="Proteomes" id="UP001177021">
    <property type="component" value="Unassembled WGS sequence"/>
</dbReference>
<evidence type="ECO:0000313" key="1">
    <source>
        <dbReference type="EMBL" id="CAJ2668591.1"/>
    </source>
</evidence>
<evidence type="ECO:0000313" key="2">
    <source>
        <dbReference type="Proteomes" id="UP001177021"/>
    </source>
</evidence>
<gene>
    <name evidence="1" type="ORF">MILVUS5_LOCUS32955</name>
</gene>
<accession>A0ACB0LH40</accession>